<evidence type="ECO:0000313" key="2">
    <source>
        <dbReference type="EMBL" id="KAK6295971.1"/>
    </source>
</evidence>
<feature type="compositionally biased region" description="Basic and acidic residues" evidence="1">
    <location>
        <begin position="21"/>
        <end position="36"/>
    </location>
</feature>
<dbReference type="AlphaFoldDB" id="A0AAN8QDE4"/>
<name>A0AAN8QDE4_9TELE</name>
<proteinExistence type="predicted"/>
<comment type="caution">
    <text evidence="2">The sequence shown here is derived from an EMBL/GenBank/DDBJ whole genome shotgun (WGS) entry which is preliminary data.</text>
</comment>
<organism evidence="2 3">
    <name type="scientific">Coregonus suidteri</name>
    <dbReference type="NCBI Taxonomy" id="861788"/>
    <lineage>
        <taxon>Eukaryota</taxon>
        <taxon>Metazoa</taxon>
        <taxon>Chordata</taxon>
        <taxon>Craniata</taxon>
        <taxon>Vertebrata</taxon>
        <taxon>Euteleostomi</taxon>
        <taxon>Actinopterygii</taxon>
        <taxon>Neopterygii</taxon>
        <taxon>Teleostei</taxon>
        <taxon>Protacanthopterygii</taxon>
        <taxon>Salmoniformes</taxon>
        <taxon>Salmonidae</taxon>
        <taxon>Coregoninae</taxon>
        <taxon>Coregonus</taxon>
    </lineage>
</organism>
<protein>
    <submittedName>
        <fullName evidence="2">Uncharacterized protein</fullName>
    </submittedName>
</protein>
<feature type="region of interest" description="Disordered" evidence="1">
    <location>
        <begin position="15"/>
        <end position="38"/>
    </location>
</feature>
<dbReference type="EMBL" id="JAGTTL010000033">
    <property type="protein sequence ID" value="KAK6295971.1"/>
    <property type="molecule type" value="Genomic_DNA"/>
</dbReference>
<dbReference type="Proteomes" id="UP001356427">
    <property type="component" value="Unassembled WGS sequence"/>
</dbReference>
<gene>
    <name evidence="2" type="ORF">J4Q44_G00336840</name>
</gene>
<accession>A0AAN8QDE4</accession>
<reference evidence="2 3" key="1">
    <citation type="submission" date="2021-04" db="EMBL/GenBank/DDBJ databases">
        <authorList>
            <person name="De Guttry C."/>
            <person name="Zahm M."/>
            <person name="Klopp C."/>
            <person name="Cabau C."/>
            <person name="Louis A."/>
            <person name="Berthelot C."/>
            <person name="Parey E."/>
            <person name="Roest Crollius H."/>
            <person name="Montfort J."/>
            <person name="Robinson-Rechavi M."/>
            <person name="Bucao C."/>
            <person name="Bouchez O."/>
            <person name="Gislard M."/>
            <person name="Lluch J."/>
            <person name="Milhes M."/>
            <person name="Lampietro C."/>
            <person name="Lopez Roques C."/>
            <person name="Donnadieu C."/>
            <person name="Braasch I."/>
            <person name="Desvignes T."/>
            <person name="Postlethwait J."/>
            <person name="Bobe J."/>
            <person name="Wedekind C."/>
            <person name="Guiguen Y."/>
        </authorList>
    </citation>
    <scope>NUCLEOTIDE SEQUENCE [LARGE SCALE GENOMIC DNA]</scope>
    <source>
        <strain evidence="2">Cs_M1</strain>
        <tissue evidence="2">Blood</tissue>
    </source>
</reference>
<sequence length="68" mass="7702">MTKWLRAKASMWPQASCKAKAGRESRQPRSETEATKVSRGLLESAQRYPLCRPPLVTTFFHLSNAPLQ</sequence>
<evidence type="ECO:0000313" key="3">
    <source>
        <dbReference type="Proteomes" id="UP001356427"/>
    </source>
</evidence>
<keyword evidence="3" id="KW-1185">Reference proteome</keyword>
<evidence type="ECO:0000256" key="1">
    <source>
        <dbReference type="SAM" id="MobiDB-lite"/>
    </source>
</evidence>